<keyword evidence="6" id="KW-0800">Toxin</keyword>
<dbReference type="Gene3D" id="3.40.50.1010">
    <property type="entry name" value="5'-nuclease"/>
    <property type="match status" value="1"/>
</dbReference>
<keyword evidence="2 6" id="KW-0540">Nuclease</keyword>
<proteinExistence type="inferred from homology"/>
<gene>
    <name evidence="6" type="primary">vapC</name>
    <name evidence="8" type="ORF">BXY45_13615</name>
</gene>
<dbReference type="InterPro" id="IPR029060">
    <property type="entry name" value="PIN-like_dom_sf"/>
</dbReference>
<evidence type="ECO:0000256" key="3">
    <source>
        <dbReference type="ARBA" id="ARBA00022723"/>
    </source>
</evidence>
<evidence type="ECO:0000256" key="4">
    <source>
        <dbReference type="ARBA" id="ARBA00022801"/>
    </source>
</evidence>
<comment type="function">
    <text evidence="6">Toxic component of a toxin-antitoxin (TA) system. An RNase.</text>
</comment>
<dbReference type="InterPro" id="IPR051619">
    <property type="entry name" value="TypeII_TA_RNase_PINc/VapC"/>
</dbReference>
<evidence type="ECO:0000256" key="6">
    <source>
        <dbReference type="HAMAP-Rule" id="MF_00265"/>
    </source>
</evidence>
<dbReference type="GO" id="GO:0016787">
    <property type="term" value="F:hydrolase activity"/>
    <property type="evidence" value="ECO:0007669"/>
    <property type="project" value="UniProtKB-KW"/>
</dbReference>
<accession>A0A315ZSA1</accession>
<dbReference type="PANTHER" id="PTHR35901:SF1">
    <property type="entry name" value="EXONUCLEASE VAPC9"/>
    <property type="match status" value="1"/>
</dbReference>
<dbReference type="HAMAP" id="MF_00265">
    <property type="entry name" value="VapC_Nob1"/>
    <property type="match status" value="1"/>
</dbReference>
<keyword evidence="3 6" id="KW-0479">Metal-binding</keyword>
<keyword evidence="5 6" id="KW-0460">Magnesium</keyword>
<name>A0A315ZSA1_9ACTN</name>
<evidence type="ECO:0000313" key="8">
    <source>
        <dbReference type="EMBL" id="PWJ47584.1"/>
    </source>
</evidence>
<dbReference type="GO" id="GO:0000287">
    <property type="term" value="F:magnesium ion binding"/>
    <property type="evidence" value="ECO:0007669"/>
    <property type="project" value="UniProtKB-UniRule"/>
</dbReference>
<dbReference type="EMBL" id="QGDQ01000036">
    <property type="protein sequence ID" value="PWJ47584.1"/>
    <property type="molecule type" value="Genomic_DNA"/>
</dbReference>
<keyword evidence="9" id="KW-1185">Reference proteome</keyword>
<dbReference type="RefSeq" id="WP_109776321.1">
    <property type="nucleotide sequence ID" value="NZ_QGDQ01000036.1"/>
</dbReference>
<keyword evidence="1 6" id="KW-1277">Toxin-antitoxin system</keyword>
<dbReference type="OrthoDB" id="4377304at2"/>
<evidence type="ECO:0000313" key="9">
    <source>
        <dbReference type="Proteomes" id="UP000245469"/>
    </source>
</evidence>
<dbReference type="InterPro" id="IPR002716">
    <property type="entry name" value="PIN_dom"/>
</dbReference>
<dbReference type="GO" id="GO:0004540">
    <property type="term" value="F:RNA nuclease activity"/>
    <property type="evidence" value="ECO:0007669"/>
    <property type="project" value="InterPro"/>
</dbReference>
<feature type="binding site" evidence="6">
    <location>
        <position position="100"/>
    </location>
    <ligand>
        <name>Mg(2+)</name>
        <dbReference type="ChEBI" id="CHEBI:18420"/>
    </ligand>
</feature>
<reference evidence="8 9" key="1">
    <citation type="submission" date="2018-03" db="EMBL/GenBank/DDBJ databases">
        <title>Genomic Encyclopedia of Archaeal and Bacterial Type Strains, Phase II (KMG-II): from individual species to whole genera.</title>
        <authorList>
            <person name="Goeker M."/>
        </authorList>
    </citation>
    <scope>NUCLEOTIDE SEQUENCE [LARGE SCALE GENOMIC DNA]</scope>
    <source>
        <strain evidence="8 9">DSM 44889</strain>
    </source>
</reference>
<dbReference type="PANTHER" id="PTHR35901">
    <property type="entry name" value="RIBONUCLEASE VAPC3"/>
    <property type="match status" value="1"/>
</dbReference>
<comment type="similarity">
    <text evidence="6">Belongs to the PINc/VapC protein family.</text>
</comment>
<dbReference type="CDD" id="cd09873">
    <property type="entry name" value="PIN_Pae0151-like"/>
    <property type="match status" value="1"/>
</dbReference>
<feature type="domain" description="PIN" evidence="7">
    <location>
        <begin position="7"/>
        <end position="122"/>
    </location>
</feature>
<evidence type="ECO:0000256" key="2">
    <source>
        <dbReference type="ARBA" id="ARBA00022722"/>
    </source>
</evidence>
<dbReference type="Pfam" id="PF01850">
    <property type="entry name" value="PIN"/>
    <property type="match status" value="1"/>
</dbReference>
<dbReference type="EC" id="3.1.-.-" evidence="6"/>
<evidence type="ECO:0000256" key="5">
    <source>
        <dbReference type="ARBA" id="ARBA00022842"/>
    </source>
</evidence>
<comment type="caution">
    <text evidence="8">The sequence shown here is derived from an EMBL/GenBank/DDBJ whole genome shotgun (WGS) entry which is preliminary data.</text>
</comment>
<feature type="binding site" evidence="6">
    <location>
        <position position="9"/>
    </location>
    <ligand>
        <name>Mg(2+)</name>
        <dbReference type="ChEBI" id="CHEBI:18420"/>
    </ligand>
</feature>
<evidence type="ECO:0000256" key="1">
    <source>
        <dbReference type="ARBA" id="ARBA00022649"/>
    </source>
</evidence>
<dbReference type="SUPFAM" id="SSF88723">
    <property type="entry name" value="PIN domain-like"/>
    <property type="match status" value="1"/>
</dbReference>
<dbReference type="GO" id="GO:0090729">
    <property type="term" value="F:toxin activity"/>
    <property type="evidence" value="ECO:0007669"/>
    <property type="project" value="UniProtKB-KW"/>
</dbReference>
<dbReference type="AlphaFoldDB" id="A0A315ZSA1"/>
<organism evidence="8 9">
    <name type="scientific">Quadrisphaera granulorum</name>
    <dbReference type="NCBI Taxonomy" id="317664"/>
    <lineage>
        <taxon>Bacteria</taxon>
        <taxon>Bacillati</taxon>
        <taxon>Actinomycetota</taxon>
        <taxon>Actinomycetes</taxon>
        <taxon>Kineosporiales</taxon>
        <taxon>Kineosporiaceae</taxon>
        <taxon>Quadrisphaera</taxon>
    </lineage>
</organism>
<dbReference type="Proteomes" id="UP000245469">
    <property type="component" value="Unassembled WGS sequence"/>
</dbReference>
<comment type="cofactor">
    <cofactor evidence="6">
        <name>Mg(2+)</name>
        <dbReference type="ChEBI" id="CHEBI:18420"/>
    </cofactor>
</comment>
<evidence type="ECO:0000259" key="7">
    <source>
        <dbReference type="Pfam" id="PF01850"/>
    </source>
</evidence>
<keyword evidence="4 6" id="KW-0378">Hydrolase</keyword>
<dbReference type="InterPro" id="IPR044153">
    <property type="entry name" value="PIN_Pae0151-like"/>
</dbReference>
<protein>
    <recommendedName>
        <fullName evidence="6">Ribonuclease VapC</fullName>
        <shortName evidence="6">RNase VapC</shortName>
        <ecNumber evidence="6">3.1.-.-</ecNumber>
    </recommendedName>
    <alternativeName>
        <fullName evidence="6">Toxin VapC</fullName>
    </alternativeName>
</protein>
<dbReference type="InterPro" id="IPR022907">
    <property type="entry name" value="VapC_family"/>
</dbReference>
<sequence length="137" mass="14327">MSSVDLVIDASALVLALTSAAPDAADLRRRCGQGVVHAPHLLDAEVGSALRGRALGGHVQEHQVPRLLADAAAMVDHRYPHHGALGLGAWALRHNVSFYDALYVALAAHLDAVLVTADAKLAPAPAIPCRVEVLRGD</sequence>